<dbReference type="UniPathway" id="UPA00219"/>
<dbReference type="GO" id="GO:0008658">
    <property type="term" value="F:penicillin binding"/>
    <property type="evidence" value="ECO:0007669"/>
    <property type="project" value="UniProtKB-UniRule"/>
</dbReference>
<keyword evidence="8 14" id="KW-0378">Hydrolase</keyword>
<dbReference type="GO" id="GO:0005886">
    <property type="term" value="C:plasma membrane"/>
    <property type="evidence" value="ECO:0007669"/>
    <property type="project" value="UniProtKB-SubCell"/>
</dbReference>
<evidence type="ECO:0000256" key="2">
    <source>
        <dbReference type="ARBA" id="ARBA00004236"/>
    </source>
</evidence>
<dbReference type="Gene3D" id="3.90.1310.10">
    <property type="entry name" value="Penicillin-binding protein 2a (Domain 2)"/>
    <property type="match status" value="1"/>
</dbReference>
<evidence type="ECO:0000256" key="10">
    <source>
        <dbReference type="ARBA" id="ARBA00022984"/>
    </source>
</evidence>
<evidence type="ECO:0000256" key="14">
    <source>
        <dbReference type="HAMAP-Rule" id="MF_02081"/>
    </source>
</evidence>
<accession>A0A1T2L4B1</accession>
<keyword evidence="18" id="KW-1185">Reference proteome</keyword>
<dbReference type="SUPFAM" id="SSF56519">
    <property type="entry name" value="Penicillin binding protein dimerisation domain"/>
    <property type="match status" value="1"/>
</dbReference>
<dbReference type="InterPro" id="IPR050515">
    <property type="entry name" value="Beta-lactam/transpept"/>
</dbReference>
<comment type="caution">
    <text evidence="17">The sequence shown here is derived from an EMBL/GenBank/DDBJ whole genome shotgun (WGS) entry which is preliminary data.</text>
</comment>
<keyword evidence="7 14" id="KW-0812">Transmembrane</keyword>
<feature type="domain" description="Penicillin-binding protein dimerisation" evidence="16">
    <location>
        <begin position="64"/>
        <end position="235"/>
    </location>
</feature>
<dbReference type="RefSeq" id="WP_078483881.1">
    <property type="nucleotide sequence ID" value="NZ_MPRL01000038.1"/>
</dbReference>
<reference evidence="17 18" key="1">
    <citation type="submission" date="2016-11" db="EMBL/GenBank/DDBJ databases">
        <title>Mixed transmission modes and dynamic genome evolution in an obligate animal-bacterial symbiosis.</title>
        <authorList>
            <person name="Russell S.L."/>
            <person name="Corbett-Detig R.B."/>
            <person name="Cavanaugh C.M."/>
        </authorList>
    </citation>
    <scope>NUCLEOTIDE SEQUENCE [LARGE SCALE GENOMIC DNA]</scope>
    <source>
        <strain evidence="17">Sveles-Q1</strain>
    </source>
</reference>
<evidence type="ECO:0000256" key="5">
    <source>
        <dbReference type="ARBA" id="ARBA00022645"/>
    </source>
</evidence>
<keyword evidence="3 14" id="KW-1003">Cell membrane</keyword>
<dbReference type="Proteomes" id="UP000191110">
    <property type="component" value="Unassembled WGS sequence"/>
</dbReference>
<keyword evidence="12 14" id="KW-0472">Membrane</keyword>
<evidence type="ECO:0000256" key="3">
    <source>
        <dbReference type="ARBA" id="ARBA00022475"/>
    </source>
</evidence>
<keyword evidence="6 14" id="KW-0645">Protease</keyword>
<evidence type="ECO:0000259" key="16">
    <source>
        <dbReference type="Pfam" id="PF03717"/>
    </source>
</evidence>
<evidence type="ECO:0000256" key="13">
    <source>
        <dbReference type="ARBA" id="ARBA00023316"/>
    </source>
</evidence>
<evidence type="ECO:0000313" key="17">
    <source>
        <dbReference type="EMBL" id="OOZ39929.1"/>
    </source>
</evidence>
<comment type="catalytic activity">
    <reaction evidence="14">
        <text>Preferential cleavage: (Ac)2-L-Lys-D-Ala-|-D-Ala. Also transpeptidation of peptidyl-alanyl moieties that are N-acyl substituents of D-alanine.</text>
        <dbReference type="EC" id="3.4.16.4"/>
    </reaction>
</comment>
<dbReference type="InterPro" id="IPR001460">
    <property type="entry name" value="PCN-bd_Tpept"/>
</dbReference>
<evidence type="ECO:0000256" key="6">
    <source>
        <dbReference type="ARBA" id="ARBA00022670"/>
    </source>
</evidence>
<comment type="caution">
    <text evidence="14">Lacks conserved residue(s) required for the propagation of feature annotation.</text>
</comment>
<dbReference type="Pfam" id="PF00905">
    <property type="entry name" value="Transpeptidase"/>
    <property type="match status" value="1"/>
</dbReference>
<comment type="function">
    <text evidence="14">Catalyzes cross-linking of the peptidoglycan cell wall.</text>
</comment>
<dbReference type="HAMAP" id="MF_02081">
    <property type="entry name" value="MrdA_transpept"/>
    <property type="match status" value="1"/>
</dbReference>
<gene>
    <name evidence="14" type="primary">mrdA</name>
    <name evidence="17" type="ORF">BOW53_09690</name>
</gene>
<dbReference type="FunFam" id="3.40.710.10:FF:000024">
    <property type="entry name" value="Penicillin-binding protein 2"/>
    <property type="match status" value="1"/>
</dbReference>
<dbReference type="GO" id="GO:0009252">
    <property type="term" value="P:peptidoglycan biosynthetic process"/>
    <property type="evidence" value="ECO:0007669"/>
    <property type="project" value="UniProtKB-UniRule"/>
</dbReference>
<evidence type="ECO:0000256" key="11">
    <source>
        <dbReference type="ARBA" id="ARBA00022989"/>
    </source>
</evidence>
<name>A0A1T2L4B1_9GAMM</name>
<evidence type="ECO:0000259" key="15">
    <source>
        <dbReference type="Pfam" id="PF00905"/>
    </source>
</evidence>
<organism evidence="17 18">
    <name type="scientific">Solemya pervernicosa gill symbiont</name>
    <dbReference type="NCBI Taxonomy" id="642797"/>
    <lineage>
        <taxon>Bacteria</taxon>
        <taxon>Pseudomonadati</taxon>
        <taxon>Pseudomonadota</taxon>
        <taxon>Gammaproteobacteria</taxon>
        <taxon>sulfur-oxidizing symbionts</taxon>
    </lineage>
</organism>
<evidence type="ECO:0000313" key="18">
    <source>
        <dbReference type="Proteomes" id="UP000191110"/>
    </source>
</evidence>
<dbReference type="InterPro" id="IPR005311">
    <property type="entry name" value="PBP_dimer"/>
</dbReference>
<keyword evidence="11 14" id="KW-1133">Transmembrane helix</keyword>
<keyword evidence="4 14" id="KW-0997">Cell inner membrane</keyword>
<dbReference type="Pfam" id="PF03717">
    <property type="entry name" value="PBP_dimer"/>
    <property type="match status" value="1"/>
</dbReference>
<dbReference type="Gene3D" id="3.30.1390.30">
    <property type="entry name" value="Penicillin-binding protein 2a, domain 3"/>
    <property type="match status" value="1"/>
</dbReference>
<comment type="similarity">
    <text evidence="14">Belongs to the transpeptidase family. MrdA subfamily.</text>
</comment>
<dbReference type="GO" id="GO:0009002">
    <property type="term" value="F:serine-type D-Ala-D-Ala carboxypeptidase activity"/>
    <property type="evidence" value="ECO:0007669"/>
    <property type="project" value="UniProtKB-UniRule"/>
</dbReference>
<sequence>MVRRNTLKDHLRENRMFVDRVVVALVVMVLLLAVLVGQMVNLQIYDYPHYTTLSEGNRVRITAIPPTRGLIYDRNGVVLAENQPSFRLEITREQIEDIDATLAKLQQLITLSENDIKRFRSLYNNRRRFEGIPLRFRLNEEELSRLSVELHSLPGVAIVAHLNRHYPLGAQTAHIVGYVGRINERELRSIDPSDYSGTSHIGKIGIEKSYEDQLHGGVGVRQVEVNAQGRTLRTLSSSPPVPGKDIHLSIDTRLQRTAEVAFGDEQGALVAIDPRNGEVLAMVSRPDFDPNLFVNGISTADYRLLSDDAAQPLFNRAIRGQYPPGSTIKPLVGLAGLEYGIANPRQKTFCPGYYQLPDHEHKYRDWKKRGHGAVDLEDSIVQSCDVYFYDLANTLGIDRLHEFLGHFGLGSRTGIDLPGEARGLLPSRQWKRATRNQPWYPGETLIVGIGQGFNTATPLQLSTATAWLAMGGKRLKPHLVTRLDSDDGQEIMPHTKLKPIPIKKHDNWDLIVESMSNVVHGVRGTARRIGTDAQYQIAGKTGTAQVFGIKQEEEYEEEKIAKKLRDHALFVSYAPVEDPQIAIAVIVENGGSGGAVAAPIARAVMDRYLLESDN</sequence>
<dbReference type="SUPFAM" id="SSF56601">
    <property type="entry name" value="beta-lactamase/transpeptidase-like"/>
    <property type="match status" value="1"/>
</dbReference>
<keyword evidence="9 14" id="KW-0133">Cell shape</keyword>
<dbReference type="PANTHER" id="PTHR30627">
    <property type="entry name" value="PEPTIDOGLYCAN D,D-TRANSPEPTIDASE"/>
    <property type="match status" value="1"/>
</dbReference>
<dbReference type="EC" id="3.4.16.4" evidence="14"/>
<dbReference type="InterPro" id="IPR012338">
    <property type="entry name" value="Beta-lactam/transpept-like"/>
</dbReference>
<feature type="domain" description="Penicillin-binding protein transpeptidase" evidence="15">
    <location>
        <begin position="267"/>
        <end position="606"/>
    </location>
</feature>
<evidence type="ECO:0000256" key="7">
    <source>
        <dbReference type="ARBA" id="ARBA00022692"/>
    </source>
</evidence>
<dbReference type="PANTHER" id="PTHR30627:SF2">
    <property type="entry name" value="PEPTIDOGLYCAN D,D-TRANSPEPTIDASE MRDA"/>
    <property type="match status" value="1"/>
</dbReference>
<dbReference type="GO" id="GO:0071972">
    <property type="term" value="F:peptidoglycan L,D-transpeptidase activity"/>
    <property type="evidence" value="ECO:0007669"/>
    <property type="project" value="TreeGrafter"/>
</dbReference>
<feature type="active site" description="Acyl-ester intermediate" evidence="14">
    <location>
        <position position="326"/>
    </location>
</feature>
<dbReference type="Gene3D" id="3.40.710.10">
    <property type="entry name" value="DD-peptidase/beta-lactamase superfamily"/>
    <property type="match status" value="1"/>
</dbReference>
<protein>
    <recommendedName>
        <fullName evidence="14">Peptidoglycan D,D-transpeptidase MrdA</fullName>
        <ecNumber evidence="14">3.4.16.4</ecNumber>
    </recommendedName>
    <alternativeName>
        <fullName evidence="14">Penicillin-binding protein 2</fullName>
        <shortName evidence="14">PBP-2</shortName>
    </alternativeName>
</protein>
<evidence type="ECO:0000256" key="1">
    <source>
        <dbReference type="ARBA" id="ARBA00004167"/>
    </source>
</evidence>
<evidence type="ECO:0000256" key="8">
    <source>
        <dbReference type="ARBA" id="ARBA00022801"/>
    </source>
</evidence>
<feature type="transmembrane region" description="Helical" evidence="14">
    <location>
        <begin position="21"/>
        <end position="40"/>
    </location>
</feature>
<dbReference type="EMBL" id="MPRL01000038">
    <property type="protein sequence ID" value="OOZ39929.1"/>
    <property type="molecule type" value="Genomic_DNA"/>
</dbReference>
<dbReference type="AlphaFoldDB" id="A0A1T2L4B1"/>
<dbReference type="InterPro" id="IPR036138">
    <property type="entry name" value="PBP_dimer_sf"/>
</dbReference>
<evidence type="ECO:0000256" key="12">
    <source>
        <dbReference type="ARBA" id="ARBA00023136"/>
    </source>
</evidence>
<dbReference type="OrthoDB" id="9766847at2"/>
<evidence type="ECO:0000256" key="4">
    <source>
        <dbReference type="ARBA" id="ARBA00022519"/>
    </source>
</evidence>
<keyword evidence="13 14" id="KW-0961">Cell wall biogenesis/degradation</keyword>
<dbReference type="GO" id="GO:0071555">
    <property type="term" value="P:cell wall organization"/>
    <property type="evidence" value="ECO:0007669"/>
    <property type="project" value="UniProtKB-KW"/>
</dbReference>
<proteinExistence type="inferred from homology"/>
<keyword evidence="10 14" id="KW-0573">Peptidoglycan synthesis</keyword>
<dbReference type="NCBIfam" id="TIGR03423">
    <property type="entry name" value="pbp2_mrdA"/>
    <property type="match status" value="1"/>
</dbReference>
<dbReference type="GO" id="GO:0006508">
    <property type="term" value="P:proteolysis"/>
    <property type="evidence" value="ECO:0007669"/>
    <property type="project" value="UniProtKB-KW"/>
</dbReference>
<evidence type="ECO:0000256" key="9">
    <source>
        <dbReference type="ARBA" id="ARBA00022960"/>
    </source>
</evidence>
<keyword evidence="5 14" id="KW-0121">Carboxypeptidase</keyword>
<comment type="subcellular location">
    <subcellularLocation>
        <location evidence="14">Cell inner membrane</location>
        <topology evidence="14">Single-pass membrane protein</topology>
    </subcellularLocation>
    <subcellularLocation>
        <location evidence="2">Cell membrane</location>
    </subcellularLocation>
    <subcellularLocation>
        <location evidence="1">Membrane</location>
        <topology evidence="1">Single-pass membrane protein</topology>
    </subcellularLocation>
</comment>
<comment type="pathway">
    <text evidence="14">Cell wall biogenesis; peptidoglycan biosynthesis.</text>
</comment>
<dbReference type="InterPro" id="IPR017790">
    <property type="entry name" value="Penicillin-binding_protein_2"/>
</dbReference>
<dbReference type="GO" id="GO:0008360">
    <property type="term" value="P:regulation of cell shape"/>
    <property type="evidence" value="ECO:0007669"/>
    <property type="project" value="UniProtKB-KW"/>
</dbReference>